<dbReference type="EMBL" id="CP002038">
    <property type="protein sequence ID" value="ADM98118.1"/>
    <property type="molecule type" value="Genomic_DNA"/>
</dbReference>
<accession>E0SLW0</accession>
<dbReference type="AlphaFoldDB" id="E0SLW0"/>
<evidence type="ECO:0000313" key="1">
    <source>
        <dbReference type="EMBL" id="ADM98118.1"/>
    </source>
</evidence>
<organism evidence="1 2">
    <name type="scientific">Dickeya dadantii (strain 3937)</name>
    <name type="common">Erwinia chrysanthemi (strain 3937)</name>
    <dbReference type="NCBI Taxonomy" id="198628"/>
    <lineage>
        <taxon>Bacteria</taxon>
        <taxon>Pseudomonadati</taxon>
        <taxon>Pseudomonadota</taxon>
        <taxon>Gammaproteobacteria</taxon>
        <taxon>Enterobacterales</taxon>
        <taxon>Pectobacteriaceae</taxon>
        <taxon>Dickeya</taxon>
    </lineage>
</organism>
<reference evidence="1 2" key="1">
    <citation type="journal article" date="2011" name="J. Bacteriol.">
        <title>Genome sequence of the plant-pathogenic bacterium Dickeya dadantii 3937.</title>
        <authorList>
            <person name="Glasner J.D."/>
            <person name="Yang C.H."/>
            <person name="Reverchon S."/>
            <person name="Hugouvieux-Cotte-Pattat N."/>
            <person name="Condemine G."/>
            <person name="Bohin J.P."/>
            <person name="Van Gijsegem F."/>
            <person name="Yang S."/>
            <person name="Franza T."/>
            <person name="Expert D."/>
            <person name="Plunkett G. III"/>
            <person name="San Francisco M.J."/>
            <person name="Charkowski A.O."/>
            <person name="Py B."/>
            <person name="Bell K."/>
            <person name="Rauscher L."/>
            <person name="Rodriguez-Palenzuela P."/>
            <person name="Toussaint A."/>
            <person name="Holeva M.C."/>
            <person name="He S.Y."/>
            <person name="Douet V."/>
            <person name="Boccara M."/>
            <person name="Blanco C."/>
            <person name="Toth I."/>
            <person name="Anderson B.D."/>
            <person name="Biehl B.S."/>
            <person name="Mau B."/>
            <person name="Flynn S.M."/>
            <person name="Barras F."/>
            <person name="Lindeberg M."/>
            <person name="Birch P.R."/>
            <person name="Tsuyumu S."/>
            <person name="Shi X."/>
            <person name="Hibbing M."/>
            <person name="Yap M.N."/>
            <person name="Carpentier M."/>
            <person name="Dassa E."/>
            <person name="Umehara M."/>
            <person name="Kim J.F."/>
            <person name="Rusch M."/>
            <person name="Soni P."/>
            <person name="Mayhew G.F."/>
            <person name="Fouts D.E."/>
            <person name="Gill S.R."/>
            <person name="Blattner F.R."/>
            <person name="Keen N.T."/>
            <person name="Perna N.T."/>
        </authorList>
    </citation>
    <scope>NUCLEOTIDE SEQUENCE [LARGE SCALE GENOMIC DNA]</scope>
    <source>
        <strain evidence="1 2">3937</strain>
    </source>
</reference>
<dbReference type="Proteomes" id="UP000006859">
    <property type="component" value="Chromosome"/>
</dbReference>
<evidence type="ECO:0000313" key="2">
    <source>
        <dbReference type="Proteomes" id="UP000006859"/>
    </source>
</evidence>
<keyword evidence="2" id="KW-1185">Reference proteome</keyword>
<name>E0SLW0_DICD3</name>
<protein>
    <submittedName>
        <fullName evidence="1">Uncharacterized protein</fullName>
    </submittedName>
</protein>
<dbReference type="HOGENOM" id="CLU_187722_0_0_6"/>
<dbReference type="KEGG" id="ddd:Dda3937_04546"/>
<sequence>MWPLHLTRWGSRMKKRNRSWRKHHESRLKKKRIHYHNAGDGSATAIGSCYQTPCSCSCWMCGNRRKHHGMNMQERRARTRNTD</sequence>
<gene>
    <name evidence="1" type="ordered locus">Dda3937_04546</name>
</gene>
<proteinExistence type="predicted"/>